<feature type="signal peptide" evidence="6">
    <location>
        <begin position="1"/>
        <end position="19"/>
    </location>
</feature>
<dbReference type="EMBL" id="CAKMRJ010005412">
    <property type="protein sequence ID" value="CAH1442105.1"/>
    <property type="molecule type" value="Genomic_DNA"/>
</dbReference>
<comment type="similarity">
    <text evidence="1">Belongs to the DEFL family.</text>
</comment>
<reference evidence="7 8" key="1">
    <citation type="submission" date="2022-01" db="EMBL/GenBank/DDBJ databases">
        <authorList>
            <person name="Xiong W."/>
            <person name="Schranz E."/>
        </authorList>
    </citation>
    <scope>NUCLEOTIDE SEQUENCE [LARGE SCALE GENOMIC DNA]</scope>
</reference>
<evidence type="ECO:0000313" key="8">
    <source>
        <dbReference type="Proteomes" id="UP001157418"/>
    </source>
</evidence>
<evidence type="ECO:0008006" key="9">
    <source>
        <dbReference type="Google" id="ProtNLM"/>
    </source>
</evidence>
<dbReference type="Proteomes" id="UP001157418">
    <property type="component" value="Unassembled WGS sequence"/>
</dbReference>
<protein>
    <recommendedName>
        <fullName evidence="9">Knottin scorpion toxin-like domain-containing protein</fullName>
    </recommendedName>
</protein>
<keyword evidence="6" id="KW-0732">Signal</keyword>
<keyword evidence="8" id="KW-1185">Reference proteome</keyword>
<dbReference type="GO" id="GO:0050832">
    <property type="term" value="P:defense response to fungus"/>
    <property type="evidence" value="ECO:0007669"/>
    <property type="project" value="UniProtKB-KW"/>
</dbReference>
<keyword evidence="4" id="KW-0611">Plant defense</keyword>
<evidence type="ECO:0000256" key="6">
    <source>
        <dbReference type="SAM" id="SignalP"/>
    </source>
</evidence>
<name>A0AAU9NVX5_9ASTR</name>
<evidence type="ECO:0000256" key="4">
    <source>
        <dbReference type="ARBA" id="ARBA00022821"/>
    </source>
</evidence>
<keyword evidence="2" id="KW-0929">Antimicrobial</keyword>
<comment type="caution">
    <text evidence="7">The sequence shown here is derived from an EMBL/GenBank/DDBJ whole genome shotgun (WGS) entry which is preliminary data.</text>
</comment>
<gene>
    <name evidence="7" type="ORF">LVIROSA_LOCUS28116</name>
</gene>
<organism evidence="7 8">
    <name type="scientific">Lactuca virosa</name>
    <dbReference type="NCBI Taxonomy" id="75947"/>
    <lineage>
        <taxon>Eukaryota</taxon>
        <taxon>Viridiplantae</taxon>
        <taxon>Streptophyta</taxon>
        <taxon>Embryophyta</taxon>
        <taxon>Tracheophyta</taxon>
        <taxon>Spermatophyta</taxon>
        <taxon>Magnoliopsida</taxon>
        <taxon>eudicotyledons</taxon>
        <taxon>Gunneridae</taxon>
        <taxon>Pentapetalae</taxon>
        <taxon>asterids</taxon>
        <taxon>campanulids</taxon>
        <taxon>Asterales</taxon>
        <taxon>Asteraceae</taxon>
        <taxon>Cichorioideae</taxon>
        <taxon>Cichorieae</taxon>
        <taxon>Lactucinae</taxon>
        <taxon>Lactuca</taxon>
    </lineage>
</organism>
<evidence type="ECO:0000256" key="3">
    <source>
        <dbReference type="ARBA" id="ARBA00022577"/>
    </source>
</evidence>
<evidence type="ECO:0000256" key="5">
    <source>
        <dbReference type="ARBA" id="ARBA00023157"/>
    </source>
</evidence>
<accession>A0AAU9NVX5</accession>
<dbReference type="AlphaFoldDB" id="A0AAU9NVX5"/>
<dbReference type="InterPro" id="IPR010851">
    <property type="entry name" value="DEFL"/>
</dbReference>
<sequence>MYGILVLLITTSIATSTSTGVVDTETKIVISFCHIYLNWGSSCQDDNCNAYCRKFKGKFAKGNCEMMDGAVKCHCQWVC</sequence>
<proteinExistence type="inferred from homology"/>
<feature type="chain" id="PRO_5043628062" description="Knottin scorpion toxin-like domain-containing protein" evidence="6">
    <location>
        <begin position="20"/>
        <end position="79"/>
    </location>
</feature>
<evidence type="ECO:0000313" key="7">
    <source>
        <dbReference type="EMBL" id="CAH1442105.1"/>
    </source>
</evidence>
<keyword evidence="3" id="KW-0295">Fungicide</keyword>
<evidence type="ECO:0000256" key="2">
    <source>
        <dbReference type="ARBA" id="ARBA00022529"/>
    </source>
</evidence>
<dbReference type="Pfam" id="PF07333">
    <property type="entry name" value="SLR1-BP"/>
    <property type="match status" value="1"/>
</dbReference>
<evidence type="ECO:0000256" key="1">
    <source>
        <dbReference type="ARBA" id="ARBA00006722"/>
    </source>
</evidence>
<dbReference type="GO" id="GO:0031640">
    <property type="term" value="P:killing of cells of another organism"/>
    <property type="evidence" value="ECO:0007669"/>
    <property type="project" value="UniProtKB-KW"/>
</dbReference>
<keyword evidence="5" id="KW-1015">Disulfide bond</keyword>